<dbReference type="EMBL" id="JAHRHJ020000007">
    <property type="protein sequence ID" value="KAH9307356.1"/>
    <property type="molecule type" value="Genomic_DNA"/>
</dbReference>
<dbReference type="Pfam" id="PF12738">
    <property type="entry name" value="PTCB-BRCT"/>
    <property type="match status" value="2"/>
</dbReference>
<dbReference type="FunFam" id="3.40.50.10190:FF:000057">
    <property type="entry name" value="Transcription coactivator"/>
    <property type="match status" value="1"/>
</dbReference>
<dbReference type="CDD" id="cd00027">
    <property type="entry name" value="BRCT"/>
    <property type="match status" value="1"/>
</dbReference>
<feature type="region of interest" description="Disordered" evidence="2">
    <location>
        <begin position="632"/>
        <end position="682"/>
    </location>
</feature>
<dbReference type="InterPro" id="IPR036420">
    <property type="entry name" value="BRCT_dom_sf"/>
</dbReference>
<dbReference type="CDD" id="cd17731">
    <property type="entry name" value="BRCT_TopBP1_rpt2_like"/>
    <property type="match status" value="2"/>
</dbReference>
<dbReference type="GO" id="GO:0006270">
    <property type="term" value="P:DNA replication initiation"/>
    <property type="evidence" value="ECO:0007669"/>
    <property type="project" value="TreeGrafter"/>
</dbReference>
<feature type="domain" description="BRCT" evidence="3">
    <location>
        <begin position="518"/>
        <end position="601"/>
    </location>
</feature>
<reference evidence="4 5" key="1">
    <citation type="journal article" date="2021" name="Nat. Plants">
        <title>The Taxus genome provides insights into paclitaxel biosynthesis.</title>
        <authorList>
            <person name="Xiong X."/>
            <person name="Gou J."/>
            <person name="Liao Q."/>
            <person name="Li Y."/>
            <person name="Zhou Q."/>
            <person name="Bi G."/>
            <person name="Li C."/>
            <person name="Du R."/>
            <person name="Wang X."/>
            <person name="Sun T."/>
            <person name="Guo L."/>
            <person name="Liang H."/>
            <person name="Lu P."/>
            <person name="Wu Y."/>
            <person name="Zhang Z."/>
            <person name="Ro D.K."/>
            <person name="Shang Y."/>
            <person name="Huang S."/>
            <person name="Yan J."/>
        </authorList>
    </citation>
    <scope>NUCLEOTIDE SEQUENCE [LARGE SCALE GENOMIC DNA]</scope>
    <source>
        <strain evidence="4">Ta-2019</strain>
    </source>
</reference>
<dbReference type="Gene3D" id="3.40.50.10190">
    <property type="entry name" value="BRCT domain"/>
    <property type="match status" value="5"/>
</dbReference>
<proteinExistence type="predicted"/>
<feature type="domain" description="BRCT" evidence="3">
    <location>
        <begin position="416"/>
        <end position="505"/>
    </location>
</feature>
<protein>
    <recommendedName>
        <fullName evidence="3">BRCT domain-containing protein</fullName>
    </recommendedName>
</protein>
<name>A0AA38KMY0_TAXCH</name>
<feature type="domain" description="BRCT" evidence="3">
    <location>
        <begin position="1"/>
        <end position="73"/>
    </location>
</feature>
<organism evidence="4 5">
    <name type="scientific">Taxus chinensis</name>
    <name type="common">Chinese yew</name>
    <name type="synonym">Taxus wallichiana var. chinensis</name>
    <dbReference type="NCBI Taxonomy" id="29808"/>
    <lineage>
        <taxon>Eukaryota</taxon>
        <taxon>Viridiplantae</taxon>
        <taxon>Streptophyta</taxon>
        <taxon>Embryophyta</taxon>
        <taxon>Tracheophyta</taxon>
        <taxon>Spermatophyta</taxon>
        <taxon>Pinopsida</taxon>
        <taxon>Pinidae</taxon>
        <taxon>Conifers II</taxon>
        <taxon>Cupressales</taxon>
        <taxon>Taxaceae</taxon>
        <taxon>Taxus</taxon>
    </lineage>
</organism>
<dbReference type="PANTHER" id="PTHR13561">
    <property type="entry name" value="DNA REPLICATION REGULATOR DPB11-RELATED"/>
    <property type="match status" value="1"/>
</dbReference>
<dbReference type="InterPro" id="IPR001357">
    <property type="entry name" value="BRCT_dom"/>
</dbReference>
<dbReference type="InterPro" id="IPR059215">
    <property type="entry name" value="BRCT2_TopBP1-like"/>
</dbReference>
<feature type="compositionally biased region" description="Polar residues" evidence="2">
    <location>
        <begin position="632"/>
        <end position="643"/>
    </location>
</feature>
<keyword evidence="1" id="KW-0677">Repeat</keyword>
<comment type="caution">
    <text evidence="4">The sequence shown here is derived from an EMBL/GenBank/DDBJ whole genome shotgun (WGS) entry which is preliminary data.</text>
</comment>
<gene>
    <name evidence="4" type="ORF">KI387_035267</name>
</gene>
<evidence type="ECO:0000259" key="3">
    <source>
        <dbReference type="PROSITE" id="PS50172"/>
    </source>
</evidence>
<evidence type="ECO:0000313" key="4">
    <source>
        <dbReference type="EMBL" id="KAH9307356.1"/>
    </source>
</evidence>
<dbReference type="GO" id="GO:0007095">
    <property type="term" value="P:mitotic G2 DNA damage checkpoint signaling"/>
    <property type="evidence" value="ECO:0007669"/>
    <property type="project" value="TreeGrafter"/>
</dbReference>
<dbReference type="Proteomes" id="UP000824469">
    <property type="component" value="Unassembled WGS sequence"/>
</dbReference>
<keyword evidence="5" id="KW-1185">Reference proteome</keyword>
<feature type="domain" description="BRCT" evidence="3">
    <location>
        <begin position="71"/>
        <end position="118"/>
    </location>
</feature>
<evidence type="ECO:0000256" key="1">
    <source>
        <dbReference type="ARBA" id="ARBA00022737"/>
    </source>
</evidence>
<feature type="domain" description="BRCT" evidence="3">
    <location>
        <begin position="209"/>
        <end position="301"/>
    </location>
</feature>
<dbReference type="AlphaFoldDB" id="A0AA38KMY0"/>
<dbReference type="PROSITE" id="PS50172">
    <property type="entry name" value="BRCT"/>
    <property type="match status" value="5"/>
</dbReference>
<sequence>MYPQFKIEKLVTAMCGELQTKTSLDIDFLVAKDVLAAKYKWALNVLGKPVVNIDWLHQCWREHRLVPHEPYRMLPFTGLTICATGIPPDERKHIEGLIIKYGGHYSADLTKKCTHLLSCLDEELYPVISGSMPSTIPIDGISREQFKQEKEILSLAVPATAQSCVSQSLSSTPSITPLLTKEKSDTVVLTAENISENAGCTGSGFQNEESDLYLENCRILLVGFEPVEMRKLVRMVWSGGGSRYMSFNDKLTHIIIGRPSELEMKEIRKLTMWGVVNAVNVLWLEDCTRNRQEVDVGERHIFSEKTFFQGIESHKRPKTAGSTLSSQEQNRISSLGNSKAGFAFSEKISLIENQTWEACNKESLNTKKVSLESNLQSDDASGEIPVLRETMDQRNLPNQSEMDCGSVQHLNGSISKMANVFRGCRFRFSKGFPEILKPEIVEWVLQGGGVLVEDAENKKPTYIIERHGSRNKTINHGSHTTFVSSHWIRYCLEEGAMLDVGSHILYKPLACQIPLPGFESMRFSVSQYEEKDRILLRNLCYVLGAKFTGKLNKKVTHLLCIFAGGPKYEAACSWGIEVITADWIYECVGKDKVLPLDAFRPREMSAEDRNAGFFGMTQCPTQAAHLVSGELPSQWQTDSQPRSQSQKLEGGGEKQEGSPSAKRTSSVGKTRKRHHPSNGLLKRVSATIDVGCSSDPWDEQSVQWLEGTEKGCKEHAESSKVPCKRAKKSRLKATQDLAKDAVTDNTVEEVAGDKDKQQYSIKESVESYSKKNPSDIITTDEHCRETGRIEDSEATLDVATAIEDLIAQSELLHNDSRTETVDNRNKISQEFPLLSRYREEPSCATFRIPKEFLARHENEDENQNISNDVVRKAHDDYNESQMDSQVIRYEVENTAKKMLMEKIQTRSMASSVRNEGRGQQINNDLARLLNVVDSGGKQKIRRKS</sequence>
<dbReference type="PANTHER" id="PTHR13561:SF20">
    <property type="entry name" value="DNA TOPOISOMERASE 2-BINDING PROTEIN 1"/>
    <property type="match status" value="1"/>
</dbReference>
<dbReference type="OMA" id="FWIKDCL"/>
<dbReference type="GO" id="GO:0033314">
    <property type="term" value="P:mitotic DNA replication checkpoint signaling"/>
    <property type="evidence" value="ECO:0007669"/>
    <property type="project" value="TreeGrafter"/>
</dbReference>
<dbReference type="SMART" id="SM00292">
    <property type="entry name" value="BRCT"/>
    <property type="match status" value="4"/>
</dbReference>
<evidence type="ECO:0000256" key="2">
    <source>
        <dbReference type="SAM" id="MobiDB-lite"/>
    </source>
</evidence>
<evidence type="ECO:0000313" key="5">
    <source>
        <dbReference type="Proteomes" id="UP000824469"/>
    </source>
</evidence>
<accession>A0AA38KMY0</accession>
<dbReference type="SUPFAM" id="SSF52113">
    <property type="entry name" value="BRCT domain"/>
    <property type="match status" value="5"/>
</dbReference>